<protein>
    <recommendedName>
        <fullName evidence="8">C-CAP/cofactor C-like domain-containing protein</fullName>
    </recommendedName>
</protein>
<dbReference type="Pfam" id="PF16752">
    <property type="entry name" value="TBCC_N"/>
    <property type="match status" value="1"/>
</dbReference>
<dbReference type="InParanoid" id="H2ZJ53"/>
<dbReference type="Gene3D" id="1.20.58.1250">
    <property type="entry name" value="Tubulin Binding Cofactor C, N-terminal domain"/>
    <property type="match status" value="1"/>
</dbReference>
<comment type="subunit">
    <text evidence="6">Supercomplex made of cofactors A to E. Cofactors A and D function by capturing and stabilizing tubulin in a quasi-native conformation. Cofactor E binds to the cofactor D-tubulin complex; interaction with cofactor C then causes the release of tubulin polypeptides that are committed to the native state.</text>
</comment>
<reference evidence="10" key="1">
    <citation type="submission" date="2003-08" db="EMBL/GenBank/DDBJ databases">
        <authorList>
            <person name="Birren B."/>
            <person name="Nusbaum C."/>
            <person name="Abebe A."/>
            <person name="Abouelleil A."/>
            <person name="Adekoya E."/>
            <person name="Ait-zahra M."/>
            <person name="Allen N."/>
            <person name="Allen T."/>
            <person name="An P."/>
            <person name="Anderson M."/>
            <person name="Anderson S."/>
            <person name="Arachchi H."/>
            <person name="Armbruster J."/>
            <person name="Bachantsang P."/>
            <person name="Baldwin J."/>
            <person name="Barry A."/>
            <person name="Bayul T."/>
            <person name="Blitshsteyn B."/>
            <person name="Bloom T."/>
            <person name="Blye J."/>
            <person name="Boguslavskiy L."/>
            <person name="Borowsky M."/>
            <person name="Boukhgalter B."/>
            <person name="Brunache A."/>
            <person name="Butler J."/>
            <person name="Calixte N."/>
            <person name="Calvo S."/>
            <person name="Camarata J."/>
            <person name="Campo K."/>
            <person name="Chang J."/>
            <person name="Cheshatsang Y."/>
            <person name="Citroen M."/>
            <person name="Collymore A."/>
            <person name="Considine T."/>
            <person name="Cook A."/>
            <person name="Cooke P."/>
            <person name="Corum B."/>
            <person name="Cuomo C."/>
            <person name="David R."/>
            <person name="Dawoe T."/>
            <person name="Degray S."/>
            <person name="Dodge S."/>
            <person name="Dooley K."/>
            <person name="Dorje P."/>
            <person name="Dorjee K."/>
            <person name="Dorris L."/>
            <person name="Duffey N."/>
            <person name="Dupes A."/>
            <person name="Elkins T."/>
            <person name="Engels R."/>
            <person name="Erickson J."/>
            <person name="Farina A."/>
            <person name="Faro S."/>
            <person name="Ferreira P."/>
            <person name="Fischer H."/>
            <person name="Fitzgerald M."/>
            <person name="Foley K."/>
            <person name="Gage D."/>
            <person name="Galagan J."/>
            <person name="Gearin G."/>
            <person name="Gnerre S."/>
            <person name="Gnirke A."/>
            <person name="Goyette A."/>
            <person name="Graham J."/>
            <person name="Grandbois E."/>
            <person name="Gyaltsen K."/>
            <person name="Hafez N."/>
            <person name="Hagopian D."/>
            <person name="Hagos B."/>
            <person name="Hall J."/>
            <person name="Hatcher B."/>
            <person name="Heller A."/>
            <person name="Higgins H."/>
            <person name="Honan T."/>
            <person name="Horn A."/>
            <person name="Houde N."/>
            <person name="Hughes L."/>
            <person name="Hulme W."/>
            <person name="Husby E."/>
            <person name="Iliev I."/>
            <person name="Jaffe D."/>
            <person name="Jones C."/>
            <person name="Kamal M."/>
            <person name="Kamat A."/>
            <person name="Kamvysselis M."/>
            <person name="Karlsson E."/>
            <person name="Kells C."/>
            <person name="Kieu A."/>
            <person name="Kisner P."/>
            <person name="Kodira C."/>
            <person name="Kulbokas E."/>
            <person name="Labutti K."/>
            <person name="Lama D."/>
            <person name="Landers T."/>
            <person name="Leger J."/>
            <person name="Levine S."/>
            <person name="Lewis D."/>
            <person name="Lewis T."/>
            <person name="Lindblad-toh K."/>
            <person name="Liu X."/>
            <person name="Lokyitsang T."/>
            <person name="Lokyitsang Y."/>
            <person name="Lucien O."/>
            <person name="Lui A."/>
            <person name="Ma L.J."/>
            <person name="Mabbitt R."/>
            <person name="Macdonald J."/>
            <person name="Maclean C."/>
            <person name="Major J."/>
            <person name="Manning J."/>
            <person name="Marabella R."/>
            <person name="Maru K."/>
            <person name="Matthews C."/>
            <person name="Mauceli E."/>
            <person name="Mccarthy M."/>
            <person name="Mcdonough S."/>
            <person name="Mcghee T."/>
            <person name="Meldrim J."/>
            <person name="Meneus L."/>
            <person name="Mesirov J."/>
            <person name="Mihalev A."/>
            <person name="Mihova T."/>
            <person name="Mikkelsen T."/>
            <person name="Mlenga V."/>
            <person name="Moru K."/>
            <person name="Mozes J."/>
            <person name="Mulrain L."/>
            <person name="Munson G."/>
            <person name="Naylor J."/>
            <person name="Newes C."/>
            <person name="Nguyen C."/>
            <person name="Nguyen N."/>
            <person name="Nguyen T."/>
            <person name="Nicol R."/>
            <person name="Nielsen C."/>
            <person name="Nizzari M."/>
            <person name="Norbu C."/>
            <person name="Norbu N."/>
            <person name="O'donnell P."/>
            <person name="Okoawo O."/>
            <person name="O'leary S."/>
            <person name="Omotosho B."/>
            <person name="O'neill K."/>
            <person name="Osman S."/>
            <person name="Parker S."/>
            <person name="Perrin D."/>
            <person name="Phunkhang P."/>
            <person name="Piqani B."/>
            <person name="Purcell S."/>
            <person name="Rachupka T."/>
            <person name="Ramasamy U."/>
            <person name="Rameau R."/>
            <person name="Ray V."/>
            <person name="Raymond C."/>
            <person name="Retta R."/>
            <person name="Richardson S."/>
            <person name="Rise C."/>
            <person name="Rodriguez J."/>
            <person name="Rogers J."/>
            <person name="Rogov P."/>
            <person name="Rutman M."/>
            <person name="Schupbach R."/>
            <person name="Seaman C."/>
            <person name="Settipalli S."/>
            <person name="Sharpe T."/>
            <person name="Sheridan J."/>
            <person name="Sherpa N."/>
            <person name="Shi J."/>
            <person name="Smirnov S."/>
            <person name="Smith C."/>
            <person name="Sougnez C."/>
            <person name="Spencer B."/>
            <person name="Stalker J."/>
            <person name="Stange-thomann N."/>
            <person name="Stavropoulos S."/>
            <person name="Stetson K."/>
            <person name="Stone C."/>
            <person name="Stone S."/>
            <person name="Stubbs M."/>
            <person name="Talamas J."/>
            <person name="Tchuinga P."/>
            <person name="Tenzing P."/>
            <person name="Tesfaye S."/>
            <person name="Theodore J."/>
            <person name="Thoulutsang Y."/>
            <person name="Topham K."/>
            <person name="Towey S."/>
            <person name="Tsamla T."/>
            <person name="Tsomo N."/>
            <person name="Vallee D."/>
            <person name="Vassiliev H."/>
            <person name="Venkataraman V."/>
            <person name="Vinson J."/>
            <person name="Vo A."/>
            <person name="Wade C."/>
            <person name="Wang S."/>
            <person name="Wangchuk T."/>
            <person name="Wangdi T."/>
            <person name="Whittaker C."/>
            <person name="Wilkinson J."/>
            <person name="Wu Y."/>
            <person name="Wyman D."/>
            <person name="Yadav S."/>
            <person name="Yang S."/>
            <person name="Yang X."/>
            <person name="Yeager S."/>
            <person name="Yee E."/>
            <person name="Young G."/>
            <person name="Zainoun J."/>
            <person name="Zembeck L."/>
            <person name="Zimmer A."/>
            <person name="Zody M."/>
            <person name="Lander E."/>
        </authorList>
    </citation>
    <scope>NUCLEOTIDE SEQUENCE [LARGE SCALE GENOMIC DNA]</scope>
</reference>
<evidence type="ECO:0000256" key="4">
    <source>
        <dbReference type="ARBA" id="ARBA00022990"/>
    </source>
</evidence>
<evidence type="ECO:0000313" key="10">
    <source>
        <dbReference type="Proteomes" id="UP000007875"/>
    </source>
</evidence>
<evidence type="ECO:0000256" key="5">
    <source>
        <dbReference type="ARBA" id="ARBA00023186"/>
    </source>
</evidence>
<comment type="similarity">
    <text evidence="2">Belongs to the TBCC family.</text>
</comment>
<dbReference type="OMA" id="YFQHEIT"/>
<dbReference type="GeneTree" id="ENSGT00940000162058"/>
<keyword evidence="4" id="KW-0007">Acetylation</keyword>
<dbReference type="InterPro" id="IPR006599">
    <property type="entry name" value="CARP_motif"/>
</dbReference>
<evidence type="ECO:0000256" key="7">
    <source>
        <dbReference type="SAM" id="MobiDB-lite"/>
    </source>
</evidence>
<dbReference type="InterPro" id="IPR038397">
    <property type="entry name" value="TBCC_N_sf"/>
</dbReference>
<keyword evidence="3" id="KW-0963">Cytoplasm</keyword>
<dbReference type="GO" id="GO:0015631">
    <property type="term" value="F:tubulin binding"/>
    <property type="evidence" value="ECO:0007669"/>
    <property type="project" value="InterPro"/>
</dbReference>
<dbReference type="InterPro" id="IPR012945">
    <property type="entry name" value="Tubulin-bd_cofactor_C_dom"/>
</dbReference>
<feature type="region of interest" description="Disordered" evidence="7">
    <location>
        <begin position="1"/>
        <end position="37"/>
    </location>
</feature>
<name>H2ZJ53_CIOSA</name>
<dbReference type="Proteomes" id="UP000007875">
    <property type="component" value="Unassembled WGS sequence"/>
</dbReference>
<accession>H2ZJ53</accession>
<dbReference type="PANTHER" id="PTHR15139:SF0">
    <property type="entry name" value="TUBULIN-SPECIFIC CHAPERONE C"/>
    <property type="match status" value="1"/>
</dbReference>
<dbReference type="Gene3D" id="2.160.20.70">
    <property type="match status" value="1"/>
</dbReference>
<reference evidence="9" key="2">
    <citation type="submission" date="2025-08" db="UniProtKB">
        <authorList>
            <consortium name="Ensembl"/>
        </authorList>
    </citation>
    <scope>IDENTIFICATION</scope>
</reference>
<dbReference type="GO" id="GO:0005737">
    <property type="term" value="C:cytoplasm"/>
    <property type="evidence" value="ECO:0007669"/>
    <property type="project" value="UniProtKB-SubCell"/>
</dbReference>
<organism evidence="9 10">
    <name type="scientific">Ciona savignyi</name>
    <name type="common">Pacific transparent sea squirt</name>
    <dbReference type="NCBI Taxonomy" id="51511"/>
    <lineage>
        <taxon>Eukaryota</taxon>
        <taxon>Metazoa</taxon>
        <taxon>Chordata</taxon>
        <taxon>Tunicata</taxon>
        <taxon>Ascidiacea</taxon>
        <taxon>Phlebobranchia</taxon>
        <taxon>Cionidae</taxon>
        <taxon>Ciona</taxon>
    </lineage>
</organism>
<dbReference type="InterPro" id="IPR031925">
    <property type="entry name" value="TBCC_N"/>
</dbReference>
<dbReference type="InterPro" id="IPR017901">
    <property type="entry name" value="C-CAP_CF_C-like"/>
</dbReference>
<evidence type="ECO:0000256" key="2">
    <source>
        <dbReference type="ARBA" id="ARBA00008848"/>
    </source>
</evidence>
<dbReference type="GO" id="GO:0007023">
    <property type="term" value="P:post-chaperonin tubulin folding pathway"/>
    <property type="evidence" value="ECO:0007669"/>
    <property type="project" value="InterPro"/>
</dbReference>
<dbReference type="FunCoup" id="H2ZJ53">
    <property type="interactions" value="27"/>
</dbReference>
<dbReference type="FunFam" id="1.20.58.1250:FF:000001">
    <property type="entry name" value="Tubulin-specific chaperone C"/>
    <property type="match status" value="1"/>
</dbReference>
<dbReference type="PROSITE" id="PS51329">
    <property type="entry name" value="C_CAP_COFACTOR_C"/>
    <property type="match status" value="1"/>
</dbReference>
<dbReference type="Pfam" id="PF07986">
    <property type="entry name" value="TBCC"/>
    <property type="match status" value="1"/>
</dbReference>
<evidence type="ECO:0000256" key="1">
    <source>
        <dbReference type="ARBA" id="ARBA00004496"/>
    </source>
</evidence>
<evidence type="ECO:0000256" key="6">
    <source>
        <dbReference type="ARBA" id="ARBA00026055"/>
    </source>
</evidence>
<dbReference type="PANTHER" id="PTHR15139">
    <property type="entry name" value="TUBULIN FOLDING COFACTOR C"/>
    <property type="match status" value="1"/>
</dbReference>
<dbReference type="STRING" id="51511.ENSCSAVP00000017619"/>
<dbReference type="HOGENOM" id="CLU_032612_2_1_1"/>
<dbReference type="GO" id="GO:0007021">
    <property type="term" value="P:tubulin complex assembly"/>
    <property type="evidence" value="ECO:0007669"/>
    <property type="project" value="TreeGrafter"/>
</dbReference>
<evidence type="ECO:0000259" key="8">
    <source>
        <dbReference type="PROSITE" id="PS51329"/>
    </source>
</evidence>
<proteinExistence type="inferred from homology"/>
<evidence type="ECO:0000256" key="3">
    <source>
        <dbReference type="ARBA" id="ARBA00022490"/>
    </source>
</evidence>
<sequence>MSRKPAEALLIENDQHDKRMQKKIHSQLEERNQNRLADMQNKRDEIEGEKVTEEKSDFFSKNFKNEIAVIEEMLNCKELNISDRAVVVDHFDAITASFHRLRKFFNDSVMFLPKFKSRKSMSQLNELEQKINAKRAEMIPKKKFAFKSKAKKIESKSNISNDPPATGNVSKAGAMVAKFSNEFLVKDKTDETIRLNEQEINQRDVSLSNLKNCTIFLHGAPGTVHISDVEKCVVSIGPVSGSVFVDRCVDSRLSTGCQQLRVHHTKRTDFYLHVTSRAIIEDTSDIRVAPYNTNYPELDSHFKLAGLDKSTNNWDKVDDFNWLAMSTHSPNWAVLEESKRITEQT</sequence>
<dbReference type="AlphaFoldDB" id="H2ZJ53"/>
<keyword evidence="5" id="KW-0143">Chaperone</keyword>
<keyword evidence="10" id="KW-1185">Reference proteome</keyword>
<dbReference type="Ensembl" id="ENSCSAVT00000017811.1">
    <property type="protein sequence ID" value="ENSCSAVP00000017619.1"/>
    <property type="gene ID" value="ENSCSAVG00000010371.1"/>
</dbReference>
<comment type="subcellular location">
    <subcellularLocation>
        <location evidence="1">Cytoplasm</location>
    </subcellularLocation>
</comment>
<dbReference type="eggNOG" id="KOG2512">
    <property type="taxonomic scope" value="Eukaryota"/>
</dbReference>
<dbReference type="SMART" id="SM00673">
    <property type="entry name" value="CARP"/>
    <property type="match status" value="2"/>
</dbReference>
<dbReference type="InterPro" id="IPR016098">
    <property type="entry name" value="CAP/MinC_C"/>
</dbReference>
<reference evidence="9" key="3">
    <citation type="submission" date="2025-09" db="UniProtKB">
        <authorList>
            <consortium name="Ensembl"/>
        </authorList>
    </citation>
    <scope>IDENTIFICATION</scope>
</reference>
<feature type="domain" description="C-CAP/cofactor C-like" evidence="8">
    <location>
        <begin position="163"/>
        <end position="322"/>
    </location>
</feature>
<evidence type="ECO:0000313" key="9">
    <source>
        <dbReference type="Ensembl" id="ENSCSAVP00000017619.1"/>
    </source>
</evidence>
<dbReference type="InterPro" id="IPR027684">
    <property type="entry name" value="TBCC"/>
</dbReference>